<dbReference type="AlphaFoldDB" id="A0A2S4W9V5"/>
<dbReference type="Proteomes" id="UP000238274">
    <property type="component" value="Unassembled WGS sequence"/>
</dbReference>
<dbReference type="VEuPathDB" id="FungiDB:PSHT_05670"/>
<accession>A0A2S4W9V5</accession>
<reference evidence="1 2" key="1">
    <citation type="submission" date="2017-12" db="EMBL/GenBank/DDBJ databases">
        <title>Gene loss provides genomic basis for host adaptation in cereal stripe rust fungi.</title>
        <authorList>
            <person name="Xia C."/>
        </authorList>
    </citation>
    <scope>NUCLEOTIDE SEQUENCE [LARGE SCALE GENOMIC DNA]</scope>
    <source>
        <strain evidence="1 2">93TX-2</strain>
    </source>
</reference>
<proteinExistence type="predicted"/>
<name>A0A2S4W9V5_9BASI</name>
<dbReference type="EMBL" id="PKSM01000063">
    <property type="protein sequence ID" value="POW18546.1"/>
    <property type="molecule type" value="Genomic_DNA"/>
</dbReference>
<keyword evidence="2" id="KW-1185">Reference proteome</keyword>
<protein>
    <submittedName>
        <fullName evidence="1">Uncharacterized protein</fullName>
    </submittedName>
</protein>
<evidence type="ECO:0000313" key="1">
    <source>
        <dbReference type="EMBL" id="POW18546.1"/>
    </source>
</evidence>
<gene>
    <name evidence="1" type="ORF">PSHT_05670</name>
</gene>
<evidence type="ECO:0000313" key="2">
    <source>
        <dbReference type="Proteomes" id="UP000238274"/>
    </source>
</evidence>
<dbReference type="OrthoDB" id="1924968at2759"/>
<reference evidence="2" key="3">
    <citation type="journal article" date="2018" name="Mol. Plant Microbe Interact.">
        <title>Genome sequence resources for the wheat stripe rust pathogen (Puccinia striiformis f. sp. tritici) and the barley stripe rust pathogen (Puccinia striiformis f. sp. hordei).</title>
        <authorList>
            <person name="Xia C."/>
            <person name="Wang M."/>
            <person name="Yin C."/>
            <person name="Cornejo O.E."/>
            <person name="Hulbert S.H."/>
            <person name="Chen X."/>
        </authorList>
    </citation>
    <scope>NUCLEOTIDE SEQUENCE [LARGE SCALE GENOMIC DNA]</scope>
    <source>
        <strain evidence="2">93TX-2</strain>
    </source>
</reference>
<organism evidence="1 2">
    <name type="scientific">Puccinia striiformis</name>
    <dbReference type="NCBI Taxonomy" id="27350"/>
    <lineage>
        <taxon>Eukaryota</taxon>
        <taxon>Fungi</taxon>
        <taxon>Dikarya</taxon>
        <taxon>Basidiomycota</taxon>
        <taxon>Pucciniomycotina</taxon>
        <taxon>Pucciniomycetes</taxon>
        <taxon>Pucciniales</taxon>
        <taxon>Pucciniaceae</taxon>
        <taxon>Puccinia</taxon>
    </lineage>
</organism>
<sequence length="79" mass="8887">IATGSSQSQRFINESGSLRVHISLLIYRVSSEVISRDGILDFIAGVLARTTVRFVLMPIITVSNLYKYKSIRDVFQLIL</sequence>
<feature type="non-terminal residue" evidence="1">
    <location>
        <position position="1"/>
    </location>
</feature>
<reference evidence="2" key="2">
    <citation type="journal article" date="2018" name="BMC Genomics">
        <title>Genomic insights into host adaptation between the wheat stripe rust pathogen (Puccinia striiformis f. sp. tritici) and the barley stripe rust pathogen (Puccinia striiformis f. sp. hordei).</title>
        <authorList>
            <person name="Xia C."/>
            <person name="Wang M."/>
            <person name="Yin C."/>
            <person name="Cornejo O.E."/>
            <person name="Hulbert S.H."/>
            <person name="Chen X."/>
        </authorList>
    </citation>
    <scope>NUCLEOTIDE SEQUENCE [LARGE SCALE GENOMIC DNA]</scope>
    <source>
        <strain evidence="2">93TX-2</strain>
    </source>
</reference>
<comment type="caution">
    <text evidence="1">The sequence shown here is derived from an EMBL/GenBank/DDBJ whole genome shotgun (WGS) entry which is preliminary data.</text>
</comment>